<protein>
    <submittedName>
        <fullName evidence="2">Uncharacterized protein</fullName>
    </submittedName>
</protein>
<comment type="caution">
    <text evidence="2">The sequence shown here is derived from an EMBL/GenBank/DDBJ whole genome shotgun (WGS) entry which is preliminary data.</text>
</comment>
<dbReference type="STRING" id="1802399.A3E39_02985"/>
<gene>
    <name evidence="2" type="ORF">A3E39_02985</name>
</gene>
<feature type="region of interest" description="Disordered" evidence="1">
    <location>
        <begin position="24"/>
        <end position="43"/>
    </location>
</feature>
<accession>A0A1F7UIW6</accession>
<evidence type="ECO:0000256" key="1">
    <source>
        <dbReference type="SAM" id="MobiDB-lite"/>
    </source>
</evidence>
<dbReference type="EMBL" id="MGEH01000036">
    <property type="protein sequence ID" value="OGL78195.1"/>
    <property type="molecule type" value="Genomic_DNA"/>
</dbReference>
<organism evidence="2 3">
    <name type="scientific">Candidatus Uhrbacteria bacterium RIFCSPHIGHO2_12_FULL_60_25</name>
    <dbReference type="NCBI Taxonomy" id="1802399"/>
    <lineage>
        <taxon>Bacteria</taxon>
        <taxon>Candidatus Uhriibacteriota</taxon>
    </lineage>
</organism>
<dbReference type="Proteomes" id="UP000176603">
    <property type="component" value="Unassembled WGS sequence"/>
</dbReference>
<evidence type="ECO:0000313" key="2">
    <source>
        <dbReference type="EMBL" id="OGL78195.1"/>
    </source>
</evidence>
<name>A0A1F7UIW6_9BACT</name>
<evidence type="ECO:0000313" key="3">
    <source>
        <dbReference type="Proteomes" id="UP000176603"/>
    </source>
</evidence>
<dbReference type="AlphaFoldDB" id="A0A1F7UIW6"/>
<reference evidence="2 3" key="1">
    <citation type="journal article" date="2016" name="Nat. Commun.">
        <title>Thousands of microbial genomes shed light on interconnected biogeochemical processes in an aquifer system.</title>
        <authorList>
            <person name="Anantharaman K."/>
            <person name="Brown C.T."/>
            <person name="Hug L.A."/>
            <person name="Sharon I."/>
            <person name="Castelle C.J."/>
            <person name="Probst A.J."/>
            <person name="Thomas B.C."/>
            <person name="Singh A."/>
            <person name="Wilkins M.J."/>
            <person name="Karaoz U."/>
            <person name="Brodie E.L."/>
            <person name="Williams K.H."/>
            <person name="Hubbard S.S."/>
            <person name="Banfield J.F."/>
        </authorList>
    </citation>
    <scope>NUCLEOTIDE SEQUENCE [LARGE SCALE GENOMIC DNA]</scope>
</reference>
<proteinExistence type="predicted"/>
<sequence length="66" mass="7193">MDVPAECDPDAHPIPRQFMKKTIVPSSTTATPRPDQIECAPRDQQNSAVNIAMRVTEFARGIDGVA</sequence>